<dbReference type="InterPro" id="IPR001466">
    <property type="entry name" value="Beta-lactam-related"/>
</dbReference>
<dbReference type="SUPFAM" id="SSF56601">
    <property type="entry name" value="beta-lactamase/transpeptidase-like"/>
    <property type="match status" value="1"/>
</dbReference>
<dbReference type="Proteomes" id="UP000542813">
    <property type="component" value="Unassembled WGS sequence"/>
</dbReference>
<protein>
    <submittedName>
        <fullName evidence="3">D-alanyl-D-alanine carboxypeptidase</fullName>
        <ecNumber evidence="3">3.4.16.4</ecNumber>
    </submittedName>
</protein>
<dbReference type="PANTHER" id="PTHR46825:SF7">
    <property type="entry name" value="D-ALANYL-D-ALANINE CARBOXYPEPTIDASE"/>
    <property type="match status" value="1"/>
</dbReference>
<evidence type="ECO:0000313" key="4">
    <source>
        <dbReference type="Proteomes" id="UP000542813"/>
    </source>
</evidence>
<keyword evidence="3" id="KW-0645">Protease</keyword>
<dbReference type="GO" id="GO:0009002">
    <property type="term" value="F:serine-type D-Ala-D-Ala carboxypeptidase activity"/>
    <property type="evidence" value="ECO:0007669"/>
    <property type="project" value="UniProtKB-EC"/>
</dbReference>
<evidence type="ECO:0000313" key="3">
    <source>
        <dbReference type="EMBL" id="MBB5789467.1"/>
    </source>
</evidence>
<evidence type="ECO:0000259" key="2">
    <source>
        <dbReference type="Pfam" id="PF00144"/>
    </source>
</evidence>
<keyword evidence="3" id="KW-0378">Hydrolase</keyword>
<dbReference type="RefSeq" id="WP_184824862.1">
    <property type="nucleotide sequence ID" value="NZ_JACHMM010000001.1"/>
</dbReference>
<name>A0A7W9GSY0_9ACTN</name>
<feature type="signal peptide" evidence="1">
    <location>
        <begin position="1"/>
        <end position="22"/>
    </location>
</feature>
<dbReference type="PANTHER" id="PTHR46825">
    <property type="entry name" value="D-ALANYL-D-ALANINE-CARBOXYPEPTIDASE/ENDOPEPTIDASE AMPH"/>
    <property type="match status" value="1"/>
</dbReference>
<dbReference type="InterPro" id="IPR012338">
    <property type="entry name" value="Beta-lactam/transpept-like"/>
</dbReference>
<accession>A0A7W9GSY0</accession>
<comment type="caution">
    <text evidence="3">The sequence shown here is derived from an EMBL/GenBank/DDBJ whole genome shotgun (WGS) entry which is preliminary data.</text>
</comment>
<dbReference type="AlphaFoldDB" id="A0A7W9GSY0"/>
<feature type="domain" description="Beta-lactamase-related" evidence="2">
    <location>
        <begin position="47"/>
        <end position="367"/>
    </location>
</feature>
<keyword evidence="1" id="KW-0732">Signal</keyword>
<evidence type="ECO:0000256" key="1">
    <source>
        <dbReference type="SAM" id="SignalP"/>
    </source>
</evidence>
<dbReference type="InterPro" id="IPR050491">
    <property type="entry name" value="AmpC-like"/>
</dbReference>
<dbReference type="Gene3D" id="3.40.710.10">
    <property type="entry name" value="DD-peptidase/beta-lactamase superfamily"/>
    <property type="match status" value="1"/>
</dbReference>
<keyword evidence="4" id="KW-1185">Reference proteome</keyword>
<sequence length="396" mass="41992">MRRLLPITVLSASVLSVSVLSAAALPTASGDAVATGLDVPALERALEAVDAAGAPGTVVEVRDGDEVWSAAAGDRDPLDRRPEPVEPTDRVRIGSVTKSMLVTVVLQLVDEGRLGLDDTVAEHLPGVLPYDTPITVRQLLSHASGVPDYFPDLFPSLFEGSPADAERNRLRYYRPEGLIGMATVRPLDFTPGTSWTYSNTAFYVAGLLVEEITGNSVEDELERRVFEPAGLDDTDIPRYSTSIRGEHPRAYLATGDPDRPLLDTTRISPTLLWAAGAVVSTTADVNAFFRAMYDGTLLPAELVAQAQALTPESGGEYGLGTEALPADCPRIDGGVAYGHTGSTLGFVTSAFSSPDGERQVSVTITVEDLLARNEQLSAAVDELLEAGLCTTTPVRG</sequence>
<dbReference type="EMBL" id="JACHMM010000001">
    <property type="protein sequence ID" value="MBB5789467.1"/>
    <property type="molecule type" value="Genomic_DNA"/>
</dbReference>
<dbReference type="Pfam" id="PF00144">
    <property type="entry name" value="Beta-lactamase"/>
    <property type="match status" value="1"/>
</dbReference>
<gene>
    <name evidence="3" type="ORF">HD601_004042</name>
</gene>
<dbReference type="EC" id="3.4.16.4" evidence="3"/>
<proteinExistence type="predicted"/>
<organism evidence="3 4">
    <name type="scientific">Jiangella mangrovi</name>
    <dbReference type="NCBI Taxonomy" id="1524084"/>
    <lineage>
        <taxon>Bacteria</taxon>
        <taxon>Bacillati</taxon>
        <taxon>Actinomycetota</taxon>
        <taxon>Actinomycetes</taxon>
        <taxon>Jiangellales</taxon>
        <taxon>Jiangellaceae</taxon>
        <taxon>Jiangella</taxon>
    </lineage>
</organism>
<feature type="chain" id="PRO_5030617707" evidence="1">
    <location>
        <begin position="23"/>
        <end position="396"/>
    </location>
</feature>
<reference evidence="3 4" key="1">
    <citation type="submission" date="2020-08" db="EMBL/GenBank/DDBJ databases">
        <title>Sequencing the genomes of 1000 actinobacteria strains.</title>
        <authorList>
            <person name="Klenk H.-P."/>
        </authorList>
    </citation>
    <scope>NUCLEOTIDE SEQUENCE [LARGE SCALE GENOMIC DNA]</scope>
    <source>
        <strain evidence="3 4">DSM 102122</strain>
    </source>
</reference>
<keyword evidence="3" id="KW-0121">Carboxypeptidase</keyword>